<proteinExistence type="predicted"/>
<dbReference type="Proteomes" id="UP000034392">
    <property type="component" value="Chromosome"/>
</dbReference>
<gene>
    <name evidence="2" type="ORF">WYH_02713</name>
</gene>
<dbReference type="PATRIC" id="fig|1267766.3.peg.2748"/>
<dbReference type="STRING" id="1267766.WYH_02713"/>
<accession>A0A0F7KTK6</accession>
<dbReference type="EMBL" id="CP011452">
    <property type="protein sequence ID" value="AKH43743.1"/>
    <property type="molecule type" value="Genomic_DNA"/>
</dbReference>
<reference evidence="2" key="1">
    <citation type="submission" date="2015-05" db="EMBL/GenBank/DDBJ databases">
        <title>The complete genome of Altererythrobacter atlanticus strain 26DY36.</title>
        <authorList>
            <person name="Wu Y.-H."/>
            <person name="Cheng H."/>
            <person name="Wu X.-W."/>
        </authorList>
    </citation>
    <scope>NUCLEOTIDE SEQUENCE [LARGE SCALE GENOMIC DNA]</scope>
    <source>
        <strain evidence="2">26DY36</strain>
    </source>
</reference>
<dbReference type="RefSeq" id="WP_046904219.1">
    <property type="nucleotide sequence ID" value="NZ_CP011452.2"/>
</dbReference>
<evidence type="ECO:0000259" key="1">
    <source>
        <dbReference type="Pfam" id="PF26395"/>
    </source>
</evidence>
<dbReference type="AlphaFoldDB" id="A0A0F7KTK6"/>
<keyword evidence="3" id="KW-1185">Reference proteome</keyword>
<sequence>MHPGLISIENQIAAMAERWPGFEVIERAERYAVWQGRLRPLQRYYTVRLGYRVPLAIEAFSVLQVQPRVQVLDPVLERHSDYEEGPVPHVYMNRDEPTLPYLCLFDAYNQEWTPGDLLAETIVPWSSRYLFFYEGWLATKKWRGGGRHPTREERHGITTEKAIAAV</sequence>
<dbReference type="Pfam" id="PF26395">
    <property type="entry name" value="E2-CBASS"/>
    <property type="match status" value="1"/>
</dbReference>
<dbReference type="KEGG" id="aay:WYH_02713"/>
<dbReference type="InterPro" id="IPR058588">
    <property type="entry name" value="E2-CBASS"/>
</dbReference>
<name>A0A0F7KTK6_9SPHN</name>
<protein>
    <recommendedName>
        <fullName evidence="1">Type II CBASS E2 protein domain-containing protein</fullName>
    </recommendedName>
</protein>
<organism evidence="2 3">
    <name type="scientific">Croceibacterium atlanticum</name>
    <dbReference type="NCBI Taxonomy" id="1267766"/>
    <lineage>
        <taxon>Bacteria</taxon>
        <taxon>Pseudomonadati</taxon>
        <taxon>Pseudomonadota</taxon>
        <taxon>Alphaproteobacteria</taxon>
        <taxon>Sphingomonadales</taxon>
        <taxon>Erythrobacteraceae</taxon>
        <taxon>Croceibacterium</taxon>
    </lineage>
</organism>
<evidence type="ECO:0000313" key="3">
    <source>
        <dbReference type="Proteomes" id="UP000034392"/>
    </source>
</evidence>
<feature type="domain" description="Type II CBASS E2 protein" evidence="1">
    <location>
        <begin position="11"/>
        <end position="149"/>
    </location>
</feature>
<evidence type="ECO:0000313" key="2">
    <source>
        <dbReference type="EMBL" id="AKH43743.1"/>
    </source>
</evidence>